<dbReference type="InterPro" id="IPR016222">
    <property type="entry name" value="G3P_O-acylTrfase_chlp"/>
</dbReference>
<comment type="pathway">
    <text evidence="1">Phospholipid metabolism; CDP-diacylglycerol biosynthesis; CDP-diacylglycerol from sn-glycerol 3-phosphate: step 1/3.</text>
</comment>
<evidence type="ECO:0000256" key="8">
    <source>
        <dbReference type="ARBA" id="ARBA00023209"/>
    </source>
</evidence>
<name>A0A1D6KA32_MAIZE</name>
<evidence type="ECO:0000256" key="10">
    <source>
        <dbReference type="ARBA" id="ARBA00023315"/>
    </source>
</evidence>
<evidence type="ECO:0000256" key="4">
    <source>
        <dbReference type="ARBA" id="ARBA00013113"/>
    </source>
</evidence>
<dbReference type="Pfam" id="PF14829">
    <property type="entry name" value="GPAT_N"/>
    <property type="match status" value="1"/>
</dbReference>
<keyword evidence="8" id="KW-0594">Phospholipid biosynthesis</keyword>
<evidence type="ECO:0000256" key="5">
    <source>
        <dbReference type="ARBA" id="ARBA00022516"/>
    </source>
</evidence>
<dbReference type="EC" id="2.3.1.15" evidence="4"/>
<accession>A0A1D6KA32</accession>
<sequence length="263" mass="29763">MHAPPLVAFAGGACPASAASSLSPWLASLRPAIVAAPARLLWFRRGALRLEAKAAWRATGGGRGPRVPAKGAVLASYMGAEEVVGPLSLLDEEELILHIRKERDNGKLPADVAINLEELYYNYRNAVLQNGDPNAYEIMLSNMTALFDRVLLDVQNPFTFPPYHKAVREPFDYYMFGQNYIRPLVDFRNSYVGNISLFHDMEEKLHQVNSSYPIYGSRYIQNLICVYSKKHMNDFPELIEMKRRSNTRSLKEMALLLRYLPLQ</sequence>
<keyword evidence="9" id="KW-1208">Phospholipid metabolism</keyword>
<dbReference type="PANTHER" id="PTHR35695">
    <property type="entry name" value="GLYCEROL-3-PHOSPHATE ACYLTRANSFERASE, CHLOROPLASTIC"/>
    <property type="match status" value="1"/>
</dbReference>
<proteinExistence type="inferred from homology"/>
<dbReference type="InterPro" id="IPR023083">
    <property type="entry name" value="G3P_O-acylTrfase_N"/>
</dbReference>
<evidence type="ECO:0000259" key="11">
    <source>
        <dbReference type="Pfam" id="PF14829"/>
    </source>
</evidence>
<keyword evidence="10 12" id="KW-0012">Acyltransferase</keyword>
<evidence type="ECO:0000256" key="3">
    <source>
        <dbReference type="ARBA" id="ARBA00007937"/>
    </source>
</evidence>
<dbReference type="EMBL" id="CM007647">
    <property type="protein sequence ID" value="ONM00335.1"/>
    <property type="molecule type" value="Genomic_DNA"/>
</dbReference>
<dbReference type="SUPFAM" id="SSF69593">
    <property type="entry name" value="Glycerol-3-phosphate (1)-acyltransferase"/>
    <property type="match status" value="1"/>
</dbReference>
<evidence type="ECO:0000256" key="6">
    <source>
        <dbReference type="ARBA" id="ARBA00022679"/>
    </source>
</evidence>
<dbReference type="UniPathway" id="UPA00557">
    <property type="reaction ID" value="UER00612"/>
</dbReference>
<dbReference type="Gene3D" id="1.10.1200.50">
    <property type="entry name" value="Glycerol-3-phosphate acyltransferase, alpha helical bundle, N-terminal"/>
    <property type="match status" value="1"/>
</dbReference>
<evidence type="ECO:0000256" key="1">
    <source>
        <dbReference type="ARBA" id="ARBA00004765"/>
    </source>
</evidence>
<protein>
    <recommendedName>
        <fullName evidence="4">glycerol-3-phosphate 1-O-acyltransferase</fullName>
        <ecNumber evidence="4">2.3.1.15</ecNumber>
    </recommendedName>
</protein>
<comment type="similarity">
    <text evidence="3">Belongs to the GPAT/DAPAT family.</text>
</comment>
<dbReference type="AlphaFoldDB" id="A0A1D6KA32"/>
<keyword evidence="6 12" id="KW-0808">Transferase</keyword>
<feature type="domain" description="Glycerol-3-phosphate O-acyltransferase alpha-helical bundle N-terminal" evidence="11">
    <location>
        <begin position="91"/>
        <end position="158"/>
    </location>
</feature>
<evidence type="ECO:0000256" key="2">
    <source>
        <dbReference type="ARBA" id="ARBA00005189"/>
    </source>
</evidence>
<dbReference type="GO" id="GO:0016024">
    <property type="term" value="P:CDP-diacylglycerol biosynthetic process"/>
    <property type="evidence" value="ECO:0007669"/>
    <property type="project" value="UniProtKB-UniPathway"/>
</dbReference>
<keyword evidence="7" id="KW-0443">Lipid metabolism</keyword>
<evidence type="ECO:0000256" key="9">
    <source>
        <dbReference type="ARBA" id="ARBA00023264"/>
    </source>
</evidence>
<keyword evidence="5" id="KW-0444">Lipid biosynthesis</keyword>
<evidence type="ECO:0000256" key="7">
    <source>
        <dbReference type="ARBA" id="ARBA00023098"/>
    </source>
</evidence>
<reference evidence="12" key="1">
    <citation type="submission" date="2015-12" db="EMBL/GenBank/DDBJ databases">
        <title>Update maize B73 reference genome by single molecule sequencing technologies.</title>
        <authorList>
            <consortium name="Maize Genome Sequencing Project"/>
            <person name="Ware D."/>
        </authorList>
    </citation>
    <scope>NUCLEOTIDE SEQUENCE [LARGE SCALE GENOMIC DNA]</scope>
    <source>
        <tissue evidence="12">Seedling</tissue>
    </source>
</reference>
<evidence type="ECO:0000313" key="12">
    <source>
        <dbReference type="EMBL" id="ONM00335.1"/>
    </source>
</evidence>
<organism evidence="12">
    <name type="scientific">Zea mays</name>
    <name type="common">Maize</name>
    <dbReference type="NCBI Taxonomy" id="4577"/>
    <lineage>
        <taxon>Eukaryota</taxon>
        <taxon>Viridiplantae</taxon>
        <taxon>Streptophyta</taxon>
        <taxon>Embryophyta</taxon>
        <taxon>Tracheophyta</taxon>
        <taxon>Spermatophyta</taxon>
        <taxon>Magnoliopsida</taxon>
        <taxon>Liliopsida</taxon>
        <taxon>Poales</taxon>
        <taxon>Poaceae</taxon>
        <taxon>PACMAD clade</taxon>
        <taxon>Panicoideae</taxon>
        <taxon>Andropogonodae</taxon>
        <taxon>Andropogoneae</taxon>
        <taxon>Tripsacinae</taxon>
        <taxon>Zea</taxon>
    </lineage>
</organism>
<dbReference type="Gene3D" id="3.40.1130.10">
    <property type="entry name" value="Glycerol-3-phosphate (1)-acyltransferase"/>
    <property type="match status" value="2"/>
</dbReference>
<dbReference type="InterPro" id="IPR038114">
    <property type="entry name" value="GPAT_N_sf"/>
</dbReference>
<dbReference type="GO" id="GO:0004366">
    <property type="term" value="F:glycerol-3-phosphate O-acyltransferase activity"/>
    <property type="evidence" value="ECO:0007669"/>
    <property type="project" value="UniProtKB-EC"/>
</dbReference>
<gene>
    <name evidence="12" type="ORF">ZEAMMB73_Zm00001d030117</name>
</gene>
<comment type="pathway">
    <text evidence="2">Lipid metabolism.</text>
</comment>
<dbReference type="PANTHER" id="PTHR35695:SF1">
    <property type="entry name" value="GLYCEROL-3-PHOSPHATE ACYLTRANSFERASE, CHLOROPLASTIC"/>
    <property type="match status" value="1"/>
</dbReference>